<dbReference type="SUPFAM" id="SSF51905">
    <property type="entry name" value="FAD/NAD(P)-binding domain"/>
    <property type="match status" value="1"/>
</dbReference>
<proteinExistence type="predicted"/>
<evidence type="ECO:0000313" key="3">
    <source>
        <dbReference type="EMBL" id="MFD1326344.1"/>
    </source>
</evidence>
<keyword evidence="1 3" id="KW-0560">Oxidoreductase</keyword>
<feature type="domain" description="FAD dependent oxidoreductase" evidence="2">
    <location>
        <begin position="28"/>
        <end position="379"/>
    </location>
</feature>
<evidence type="ECO:0000256" key="1">
    <source>
        <dbReference type="ARBA" id="ARBA00023002"/>
    </source>
</evidence>
<dbReference type="GO" id="GO:0016491">
    <property type="term" value="F:oxidoreductase activity"/>
    <property type="evidence" value="ECO:0007669"/>
    <property type="project" value="UniProtKB-KW"/>
</dbReference>
<dbReference type="RefSeq" id="WP_374839712.1">
    <property type="nucleotide sequence ID" value="NZ_JBHEEW010000010.1"/>
</dbReference>
<dbReference type="EMBL" id="JBHTNF010000001">
    <property type="protein sequence ID" value="MFD1326344.1"/>
    <property type="molecule type" value="Genomic_DNA"/>
</dbReference>
<dbReference type="EC" id="1.-.-.-" evidence="3"/>
<comment type="caution">
    <text evidence="3">The sequence shown here is derived from an EMBL/GenBank/DDBJ whole genome shotgun (WGS) entry which is preliminary data.</text>
</comment>
<protein>
    <submittedName>
        <fullName evidence="3">NAD(P)/FAD-dependent oxidoreductase</fullName>
        <ecNumber evidence="3">1.-.-.-</ecNumber>
    </submittedName>
</protein>
<dbReference type="PANTHER" id="PTHR13847">
    <property type="entry name" value="SARCOSINE DEHYDROGENASE-RELATED"/>
    <property type="match status" value="1"/>
</dbReference>
<dbReference type="Gene3D" id="3.50.50.60">
    <property type="entry name" value="FAD/NAD(P)-binding domain"/>
    <property type="match status" value="1"/>
</dbReference>
<dbReference type="Gene3D" id="3.30.9.10">
    <property type="entry name" value="D-Amino Acid Oxidase, subunit A, domain 2"/>
    <property type="match status" value="1"/>
</dbReference>
<dbReference type="InterPro" id="IPR036188">
    <property type="entry name" value="FAD/NAD-bd_sf"/>
</dbReference>
<dbReference type="PANTHER" id="PTHR13847:SF281">
    <property type="entry name" value="FAD DEPENDENT OXIDOREDUCTASE DOMAIN-CONTAINING PROTEIN"/>
    <property type="match status" value="1"/>
</dbReference>
<evidence type="ECO:0000313" key="4">
    <source>
        <dbReference type="Proteomes" id="UP001597173"/>
    </source>
</evidence>
<dbReference type="Pfam" id="PF01266">
    <property type="entry name" value="DAO"/>
    <property type="match status" value="1"/>
</dbReference>
<keyword evidence="4" id="KW-1185">Reference proteome</keyword>
<name>A0ABW3YPU7_MYCRA</name>
<accession>A0ABW3YPU7</accession>
<organism evidence="3 4">
    <name type="scientific">Mycoplana ramosa</name>
    <name type="common">Mycoplana bullata</name>
    <dbReference type="NCBI Taxonomy" id="40837"/>
    <lineage>
        <taxon>Bacteria</taxon>
        <taxon>Pseudomonadati</taxon>
        <taxon>Pseudomonadota</taxon>
        <taxon>Alphaproteobacteria</taxon>
        <taxon>Hyphomicrobiales</taxon>
        <taxon>Rhizobiaceae</taxon>
        <taxon>Mycoplana</taxon>
    </lineage>
</organism>
<dbReference type="InterPro" id="IPR006076">
    <property type="entry name" value="FAD-dep_OxRdtase"/>
</dbReference>
<sequence length="426" mass="46210">MAYPDTYYKRTISDARARPALSGTIECDTVIVGGGLAGLTTALQLCRAGQSVVLLEAESVGFGASGRNGGFVSPGFATGGDEIARMAGAEAARSIHRLSIEGVDFVRDTIREIGIEAAAPQPGISSVLRYDGGDTLKRHAEAMANTYGYELEYFDTDRIRSVLKSKRYFQGLRDGRAFHMHPLNYLRGVAGEIERLGGRIFEHSPAERCELDGAEKVVTTAGGRVKTRQVVFTTGGYTGGLNRRLKRAFLPIATYVMVSEEAPELIRSAIQTTDAIGDNRRAGDYYRVIDGGKRLLWGGRITTRAASTASLVAELRAEMTGTYPQLSGLKTELAWSGLMSYARHLMPQIGQMQPGVWHCTAFGGHGLNTTAMGGKLIAEAILGESDRYKLFKPFGLVWAGGLAGLAVAQLTYWKLQAQDWWRERAA</sequence>
<gene>
    <name evidence="3" type="ORF">ACFQ33_00320</name>
</gene>
<dbReference type="Proteomes" id="UP001597173">
    <property type="component" value="Unassembled WGS sequence"/>
</dbReference>
<reference evidence="4" key="1">
    <citation type="journal article" date="2019" name="Int. J. Syst. Evol. Microbiol.">
        <title>The Global Catalogue of Microorganisms (GCM) 10K type strain sequencing project: providing services to taxonomists for standard genome sequencing and annotation.</title>
        <authorList>
            <consortium name="The Broad Institute Genomics Platform"/>
            <consortium name="The Broad Institute Genome Sequencing Center for Infectious Disease"/>
            <person name="Wu L."/>
            <person name="Ma J."/>
        </authorList>
    </citation>
    <scope>NUCLEOTIDE SEQUENCE [LARGE SCALE GENOMIC DNA]</scope>
    <source>
        <strain evidence="4">CCUG 55609</strain>
    </source>
</reference>
<evidence type="ECO:0000259" key="2">
    <source>
        <dbReference type="Pfam" id="PF01266"/>
    </source>
</evidence>